<organism evidence="1 2">
    <name type="scientific">Theileria orientalis</name>
    <dbReference type="NCBI Taxonomy" id="68886"/>
    <lineage>
        <taxon>Eukaryota</taxon>
        <taxon>Sar</taxon>
        <taxon>Alveolata</taxon>
        <taxon>Apicomplexa</taxon>
        <taxon>Aconoidasida</taxon>
        <taxon>Piroplasmida</taxon>
        <taxon>Theileriidae</taxon>
        <taxon>Theileria</taxon>
    </lineage>
</organism>
<sequence>MSQFVIKRSRVLSSQSMEPSPAVSSDKNPRSFFDYLPKDTDFKSNIECVFKSSGFLKLVLLSISPTQNRNVSLFRGSDHHSTPVKSLFYVHFVFKPDYFMIQSMMEGQSMYTCISLSKDHLKKYTFAKEPSNNSETIDVAVPLQAILICVSMFSQNHEISMSYNFEEKQIILRGNCTNFDKYKYISDAGQFLLCKLKTISATPLNIPFEDLFFNIHKYDYFTICPKLLYSCFSDVTTDSTSTRMILEVTPPTQNSTHILGMSRENSAIIVQWDFSFDKNIFEDYRITKSHLYKYSTKCIHCVTNGLKISDTCKVMIKENGALLIKTSISWNMSEEISLYYYICPFIDSDTKSTH</sequence>
<accession>A0A976MEJ6</accession>
<dbReference type="InterPro" id="IPR046938">
    <property type="entry name" value="DNA_clamp_sf"/>
</dbReference>
<dbReference type="SUPFAM" id="SSF55979">
    <property type="entry name" value="DNA clamp"/>
    <property type="match status" value="1"/>
</dbReference>
<protein>
    <submittedName>
        <fullName evidence="1">Uncharacterized protein</fullName>
    </submittedName>
</protein>
<dbReference type="Proteomes" id="UP000244811">
    <property type="component" value="Chromosome 4"/>
</dbReference>
<evidence type="ECO:0000313" key="1">
    <source>
        <dbReference type="EMBL" id="UKK02986.2"/>
    </source>
</evidence>
<dbReference type="EMBL" id="CP056072">
    <property type="protein sequence ID" value="UKK02986.2"/>
    <property type="molecule type" value="Genomic_DNA"/>
</dbReference>
<reference evidence="1" key="1">
    <citation type="submission" date="2022-07" db="EMBL/GenBank/DDBJ databases">
        <title>Evaluation of T. orientalis genome assembly methods using nanopore sequencing and analysis of variation between genomes.</title>
        <authorList>
            <person name="Yam J."/>
            <person name="Micallef M.L."/>
            <person name="Liu M."/>
            <person name="Djordjevic S.P."/>
            <person name="Bogema D.R."/>
            <person name="Jenkins C."/>
        </authorList>
    </citation>
    <scope>NUCLEOTIDE SEQUENCE</scope>
    <source>
        <strain evidence="1">Goon Nure</strain>
    </source>
</reference>
<dbReference type="AlphaFoldDB" id="A0A976MEJ6"/>
<proteinExistence type="predicted"/>
<gene>
    <name evidence="1" type="ORF">MACK_003088</name>
</gene>
<dbReference type="Gene3D" id="3.70.10.10">
    <property type="match status" value="1"/>
</dbReference>
<evidence type="ECO:0000313" key="2">
    <source>
        <dbReference type="Proteomes" id="UP000244811"/>
    </source>
</evidence>
<name>A0A976MEJ6_THEOR</name>